<dbReference type="SUPFAM" id="SSF52172">
    <property type="entry name" value="CheY-like"/>
    <property type="match status" value="1"/>
</dbReference>
<dbReference type="GO" id="GO:0000160">
    <property type="term" value="P:phosphorelay signal transduction system"/>
    <property type="evidence" value="ECO:0007669"/>
    <property type="project" value="InterPro"/>
</dbReference>
<dbReference type="SMART" id="SM00382">
    <property type="entry name" value="AAA"/>
    <property type="match status" value="1"/>
</dbReference>
<dbReference type="SUPFAM" id="SSF52540">
    <property type="entry name" value="P-loop containing nucleoside triphosphate hydrolases"/>
    <property type="match status" value="1"/>
</dbReference>
<dbReference type="Gene3D" id="3.40.50.300">
    <property type="entry name" value="P-loop containing nucleotide triphosphate hydrolases"/>
    <property type="match status" value="1"/>
</dbReference>
<dbReference type="Gene3D" id="3.40.50.2300">
    <property type="match status" value="1"/>
</dbReference>
<evidence type="ECO:0000256" key="5">
    <source>
        <dbReference type="ARBA" id="ARBA00023163"/>
    </source>
</evidence>
<evidence type="ECO:0000256" key="2">
    <source>
        <dbReference type="ARBA" id="ARBA00022840"/>
    </source>
</evidence>
<dbReference type="SMART" id="SM00448">
    <property type="entry name" value="REC"/>
    <property type="match status" value="1"/>
</dbReference>
<keyword evidence="2" id="KW-0067">ATP-binding</keyword>
<dbReference type="CDD" id="cd00009">
    <property type="entry name" value="AAA"/>
    <property type="match status" value="1"/>
</dbReference>
<dbReference type="PROSITE" id="PS50045">
    <property type="entry name" value="SIGMA54_INTERACT_4"/>
    <property type="match status" value="1"/>
</dbReference>
<reference evidence="9 10" key="1">
    <citation type="submission" date="2018-01" db="EMBL/GenBank/DDBJ databases">
        <title>Genome sequence of a Cantenovulum-like bacteria.</title>
        <authorList>
            <person name="Tan W.R."/>
            <person name="Lau N.-S."/>
            <person name="Go F."/>
            <person name="Amirul A.-A.A."/>
        </authorList>
    </citation>
    <scope>NUCLEOTIDE SEQUENCE [LARGE SCALE GENOMIC DNA]</scope>
    <source>
        <strain evidence="9 10">CCB-QB4</strain>
    </source>
</reference>
<dbReference type="InterPro" id="IPR027417">
    <property type="entry name" value="P-loop_NTPase"/>
</dbReference>
<sequence length="465" mass="51567">MEKRQILIADDDAAIVAALDILCDGKGYATTTANSVEQVNYLVKKQDFDLVLLDMNFQLDTTSGAEGLALIESIRNAQPLCAIVVMTGWSSVELSVEAMQLGANDFIEKPWENERLLSIIANQLKLKDSRSQSEKLAQHNQLLQKSSSDNQDYIAQAPSSSQMLNTALQVAQSELSIVIYGDNGTGKSLLAKKIHHMSSRAEQAFVSVNMGAIPESLFESEMFGHVKGAFTDAKADRAGRFELADKGTLFLDEIANIPLSQQAKLLRVLESKEFERVGGNKTQIADVRVICATNADLTALVEQGKFRRDLLFRLAGIDITVPALKQRQHDILPLAQQCLQKWVNKYQKSQIQFSVLAEQALLAYDWPGNVRELQHCIERAVVLCQGETIEPSDLRLTLDVVSGGADASEHAQNNTTFDSDMTLDDIEKQVIIQRLDKYKGNAIETAKSLGLSRSAFYRRLEKYQL</sequence>
<protein>
    <submittedName>
        <fullName evidence="9">Sigma-54-dependent Fis family transcriptional regulator</fullName>
    </submittedName>
</protein>
<dbReference type="InterPro" id="IPR002078">
    <property type="entry name" value="Sigma_54_int"/>
</dbReference>
<dbReference type="Pfam" id="PF00072">
    <property type="entry name" value="Response_reg"/>
    <property type="match status" value="1"/>
</dbReference>
<dbReference type="InterPro" id="IPR058031">
    <property type="entry name" value="AAA_lid_NorR"/>
</dbReference>
<dbReference type="Gene3D" id="1.10.8.60">
    <property type="match status" value="1"/>
</dbReference>
<keyword evidence="4" id="KW-0238">DNA-binding</keyword>
<dbReference type="EMBL" id="CP026604">
    <property type="protein sequence ID" value="AWB68486.1"/>
    <property type="molecule type" value="Genomic_DNA"/>
</dbReference>
<dbReference type="PROSITE" id="PS50110">
    <property type="entry name" value="RESPONSE_REGULATORY"/>
    <property type="match status" value="1"/>
</dbReference>
<feature type="domain" description="Sigma-54 factor interaction" evidence="7">
    <location>
        <begin position="153"/>
        <end position="382"/>
    </location>
</feature>
<dbReference type="PRINTS" id="PR01590">
    <property type="entry name" value="HTHFIS"/>
</dbReference>
<name>A0A2S0VW89_9ALTE</name>
<dbReference type="RefSeq" id="WP_108604541.1">
    <property type="nucleotide sequence ID" value="NZ_CP026604.1"/>
</dbReference>
<keyword evidence="6" id="KW-0597">Phosphoprotein</keyword>
<dbReference type="PROSITE" id="PS00676">
    <property type="entry name" value="SIGMA54_INTERACT_2"/>
    <property type="match status" value="1"/>
</dbReference>
<dbReference type="Gene3D" id="1.10.10.60">
    <property type="entry name" value="Homeodomain-like"/>
    <property type="match status" value="1"/>
</dbReference>
<dbReference type="FunFam" id="3.40.50.300:FF:000006">
    <property type="entry name" value="DNA-binding transcriptional regulator NtrC"/>
    <property type="match status" value="1"/>
</dbReference>
<gene>
    <name evidence="9" type="ORF">C2869_19690</name>
</gene>
<dbReference type="InterPro" id="IPR009057">
    <property type="entry name" value="Homeodomain-like_sf"/>
</dbReference>
<dbReference type="Pfam" id="PF25601">
    <property type="entry name" value="AAA_lid_14"/>
    <property type="match status" value="1"/>
</dbReference>
<keyword evidence="1" id="KW-0547">Nucleotide-binding</keyword>
<evidence type="ECO:0000259" key="7">
    <source>
        <dbReference type="PROSITE" id="PS50045"/>
    </source>
</evidence>
<evidence type="ECO:0000256" key="6">
    <source>
        <dbReference type="PROSITE-ProRule" id="PRU00169"/>
    </source>
</evidence>
<dbReference type="OrthoDB" id="9804019at2"/>
<accession>A0A2S0VW89</accession>
<dbReference type="InterPro" id="IPR002197">
    <property type="entry name" value="HTH_Fis"/>
</dbReference>
<dbReference type="Pfam" id="PF02954">
    <property type="entry name" value="HTH_8"/>
    <property type="match status" value="1"/>
</dbReference>
<dbReference type="InterPro" id="IPR025943">
    <property type="entry name" value="Sigma_54_int_dom_ATP-bd_2"/>
</dbReference>
<dbReference type="Pfam" id="PF00158">
    <property type="entry name" value="Sigma54_activat"/>
    <property type="match status" value="1"/>
</dbReference>
<keyword evidence="5" id="KW-0804">Transcription</keyword>
<dbReference type="InterPro" id="IPR003593">
    <property type="entry name" value="AAA+_ATPase"/>
</dbReference>
<dbReference type="KEGG" id="cate:C2869_19690"/>
<evidence type="ECO:0000256" key="4">
    <source>
        <dbReference type="ARBA" id="ARBA00023125"/>
    </source>
</evidence>
<dbReference type="PANTHER" id="PTHR32071">
    <property type="entry name" value="TRANSCRIPTIONAL REGULATORY PROTEIN"/>
    <property type="match status" value="1"/>
</dbReference>
<evidence type="ECO:0000313" key="9">
    <source>
        <dbReference type="EMBL" id="AWB68486.1"/>
    </source>
</evidence>
<dbReference type="InterPro" id="IPR011006">
    <property type="entry name" value="CheY-like_superfamily"/>
</dbReference>
<evidence type="ECO:0000259" key="8">
    <source>
        <dbReference type="PROSITE" id="PS50110"/>
    </source>
</evidence>
<feature type="modified residue" description="4-aspartylphosphate" evidence="6">
    <location>
        <position position="54"/>
    </location>
</feature>
<dbReference type="InterPro" id="IPR025944">
    <property type="entry name" value="Sigma_54_int_dom_CS"/>
</dbReference>
<proteinExistence type="predicted"/>
<dbReference type="PROSITE" id="PS00688">
    <property type="entry name" value="SIGMA54_INTERACT_3"/>
    <property type="match status" value="1"/>
</dbReference>
<keyword evidence="3" id="KW-0805">Transcription regulation</keyword>
<dbReference type="SUPFAM" id="SSF46689">
    <property type="entry name" value="Homeodomain-like"/>
    <property type="match status" value="1"/>
</dbReference>
<organism evidence="9 10">
    <name type="scientific">Saccharobesus litoralis</name>
    <dbReference type="NCBI Taxonomy" id="2172099"/>
    <lineage>
        <taxon>Bacteria</taxon>
        <taxon>Pseudomonadati</taxon>
        <taxon>Pseudomonadota</taxon>
        <taxon>Gammaproteobacteria</taxon>
        <taxon>Alteromonadales</taxon>
        <taxon>Alteromonadaceae</taxon>
        <taxon>Saccharobesus</taxon>
    </lineage>
</organism>
<dbReference type="Proteomes" id="UP000244441">
    <property type="component" value="Chromosome"/>
</dbReference>
<dbReference type="GO" id="GO:0005524">
    <property type="term" value="F:ATP binding"/>
    <property type="evidence" value="ECO:0007669"/>
    <property type="project" value="UniProtKB-KW"/>
</dbReference>
<dbReference type="GO" id="GO:0043565">
    <property type="term" value="F:sequence-specific DNA binding"/>
    <property type="evidence" value="ECO:0007669"/>
    <property type="project" value="InterPro"/>
</dbReference>
<evidence type="ECO:0000256" key="1">
    <source>
        <dbReference type="ARBA" id="ARBA00022741"/>
    </source>
</evidence>
<dbReference type="AlphaFoldDB" id="A0A2S0VW89"/>
<dbReference type="InterPro" id="IPR001789">
    <property type="entry name" value="Sig_transdc_resp-reg_receiver"/>
</dbReference>
<evidence type="ECO:0000256" key="3">
    <source>
        <dbReference type="ARBA" id="ARBA00023015"/>
    </source>
</evidence>
<dbReference type="GO" id="GO:0006355">
    <property type="term" value="P:regulation of DNA-templated transcription"/>
    <property type="evidence" value="ECO:0007669"/>
    <property type="project" value="InterPro"/>
</dbReference>
<keyword evidence="10" id="KW-1185">Reference proteome</keyword>
<feature type="domain" description="Response regulatory" evidence="8">
    <location>
        <begin position="5"/>
        <end position="124"/>
    </location>
</feature>
<evidence type="ECO:0000313" key="10">
    <source>
        <dbReference type="Proteomes" id="UP000244441"/>
    </source>
</evidence>